<proteinExistence type="predicted"/>
<dbReference type="PATRIC" id="fig|1265820.5.peg.3231"/>
<dbReference type="InterPro" id="IPR025984">
    <property type="entry name" value="DCTPP"/>
</dbReference>
<dbReference type="STRING" id="1265820.PCORN_16330"/>
<dbReference type="Gene3D" id="1.10.287.1080">
    <property type="entry name" value="MazG-like"/>
    <property type="match status" value="1"/>
</dbReference>
<dbReference type="PANTHER" id="PTHR46523">
    <property type="entry name" value="DCTP PYROPHOSPHATASE 1"/>
    <property type="match status" value="1"/>
</dbReference>
<evidence type="ECO:0000313" key="2">
    <source>
        <dbReference type="Proteomes" id="UP000019254"/>
    </source>
</evidence>
<dbReference type="Pfam" id="PF12643">
    <property type="entry name" value="MazG-like"/>
    <property type="match status" value="1"/>
</dbReference>
<dbReference type="CDD" id="cd11537">
    <property type="entry name" value="NTP-PPase_RS21-C6_like"/>
    <property type="match status" value="1"/>
</dbReference>
<organism evidence="1 2">
    <name type="scientific">Listeria cornellensis FSL F6-0969</name>
    <dbReference type="NCBI Taxonomy" id="1265820"/>
    <lineage>
        <taxon>Bacteria</taxon>
        <taxon>Bacillati</taxon>
        <taxon>Bacillota</taxon>
        <taxon>Bacilli</taxon>
        <taxon>Bacillales</taxon>
        <taxon>Listeriaceae</taxon>
        <taxon>Listeria</taxon>
    </lineage>
</organism>
<dbReference type="Proteomes" id="UP000019254">
    <property type="component" value="Unassembled WGS sequence"/>
</dbReference>
<dbReference type="GO" id="GO:0047429">
    <property type="term" value="F:nucleoside triphosphate diphosphatase activity"/>
    <property type="evidence" value="ECO:0007669"/>
    <property type="project" value="InterPro"/>
</dbReference>
<sequence length="100" mass="11370">MEQLKQTVRQFVEARGWEGQYALKKDLALSLTLEASELLECFQWKTSEEAVTANRAGILDELADVFIYAIQMADSMDVSIETIVKEKLIKNARKYPAKSI</sequence>
<accession>W7BID7</accession>
<name>W7BID7_9LIST</name>
<evidence type="ECO:0008006" key="3">
    <source>
        <dbReference type="Google" id="ProtNLM"/>
    </source>
</evidence>
<protein>
    <recommendedName>
        <fullName evidence="3">MazG nucleotide pyrophosphohydrolase</fullName>
    </recommendedName>
</protein>
<dbReference type="EMBL" id="AODE01000037">
    <property type="protein sequence ID" value="EUJ25687.1"/>
    <property type="molecule type" value="Genomic_DNA"/>
</dbReference>
<dbReference type="RefSeq" id="WP_036081878.1">
    <property type="nucleotide sequence ID" value="NZ_AODE01000037.1"/>
</dbReference>
<dbReference type="PIRSF" id="PIRSF029826">
    <property type="entry name" value="UCP029826_pph"/>
    <property type="match status" value="1"/>
</dbReference>
<dbReference type="PANTHER" id="PTHR46523:SF1">
    <property type="entry name" value="DCTP PYROPHOSPHATASE 1"/>
    <property type="match status" value="1"/>
</dbReference>
<evidence type="ECO:0000313" key="1">
    <source>
        <dbReference type="EMBL" id="EUJ25687.1"/>
    </source>
</evidence>
<dbReference type="GO" id="GO:0009143">
    <property type="term" value="P:nucleoside triphosphate catabolic process"/>
    <property type="evidence" value="ECO:0007669"/>
    <property type="project" value="InterPro"/>
</dbReference>
<keyword evidence="2" id="KW-1185">Reference proteome</keyword>
<dbReference type="AlphaFoldDB" id="W7BID7"/>
<dbReference type="SUPFAM" id="SSF101386">
    <property type="entry name" value="all-alpha NTP pyrophosphatases"/>
    <property type="match status" value="1"/>
</dbReference>
<comment type="caution">
    <text evidence="1">The sequence shown here is derived from an EMBL/GenBank/DDBJ whole genome shotgun (WGS) entry which is preliminary data.</text>
</comment>
<reference evidence="1 2" key="1">
    <citation type="journal article" date="2014" name="Int. J. Syst. Evol. Microbiol.">
        <title>Listeria floridensis sp. nov., Listeria aquatica sp. nov., Listeria cornellensis sp. nov., Listeria riparia sp. nov. and Listeria grandensis sp. nov., from agricultural and natural environments.</title>
        <authorList>
            <person name="den Bakker H.C."/>
            <person name="Warchocki S."/>
            <person name="Wright E.M."/>
            <person name="Allred A.F."/>
            <person name="Ahlstrom C."/>
            <person name="Manuel C.S."/>
            <person name="Stasiewicz M.J."/>
            <person name="Burrell A."/>
            <person name="Roof S."/>
            <person name="Strawn L."/>
            <person name="Fortes E.D."/>
            <person name="Nightingale K.K."/>
            <person name="Kephart D."/>
            <person name="Wiedmann M."/>
        </authorList>
    </citation>
    <scope>NUCLEOTIDE SEQUENCE [LARGE SCALE GENOMIC DNA]</scope>
    <source>
        <strain evidence="2">FSL F6-969</strain>
    </source>
</reference>
<dbReference type="InterPro" id="IPR052555">
    <property type="entry name" value="dCTP_Pyrophosphatase"/>
</dbReference>
<gene>
    <name evidence="1" type="ORF">PCORN_16330</name>
</gene>
<dbReference type="OrthoDB" id="9791898at2"/>